<evidence type="ECO:0008006" key="3">
    <source>
        <dbReference type="Google" id="ProtNLM"/>
    </source>
</evidence>
<comment type="caution">
    <text evidence="1">The sequence shown here is derived from an EMBL/GenBank/DDBJ whole genome shotgun (WGS) entry which is preliminary data.</text>
</comment>
<dbReference type="PANTHER" id="PTHR43861">
    <property type="entry name" value="TRANS-ACONITATE 2-METHYLTRANSFERASE-RELATED"/>
    <property type="match status" value="1"/>
</dbReference>
<evidence type="ECO:0000313" key="2">
    <source>
        <dbReference type="Proteomes" id="UP000178622"/>
    </source>
</evidence>
<dbReference type="AlphaFoldDB" id="A0A1E8GJ00"/>
<organism evidence="1 2">
    <name type="scientific">Floricoccus tropicus</name>
    <dbReference type="NCBI Taxonomy" id="1859473"/>
    <lineage>
        <taxon>Bacteria</taxon>
        <taxon>Bacillati</taxon>
        <taxon>Bacillota</taxon>
        <taxon>Bacilli</taxon>
        <taxon>Lactobacillales</taxon>
        <taxon>Streptococcaceae</taxon>
        <taxon>Floricoccus</taxon>
    </lineage>
</organism>
<sequence length="245" mass="27938">MTINVEAYYKDMTEMPWGKLFYQLLFEQIDKNIPSGAKVLDFGSGLGFTAKHLAKNHEVIAYEPNSQMISYSVNEGNFRQLTGDLDGFIDVMKEEKQKFDFIVIHNVLEYVSDKKGILSLLVNLLNTGGKISIVKHNPKGAILSQAVLQDNPKEALNLLNGEEKKSENFGTINEYENHFLEDILGGAGLKQNSLYGLRIFYGLSSNTEVKFTDEWYDNMLELERKTYENSDFVNIAFFHHLIFKA</sequence>
<dbReference type="CDD" id="cd02440">
    <property type="entry name" value="AdoMet_MTases"/>
    <property type="match status" value="1"/>
</dbReference>
<dbReference type="OrthoDB" id="4697647at2"/>
<dbReference type="InterPro" id="IPR029063">
    <property type="entry name" value="SAM-dependent_MTases_sf"/>
</dbReference>
<keyword evidence="2" id="KW-1185">Reference proteome</keyword>
<accession>A0A1E8GJ00</accession>
<reference evidence="2" key="1">
    <citation type="submission" date="2016-09" db="EMBL/GenBank/DDBJ databases">
        <title>Draft genome sequence of a novel species of the family Streptococcaceae isolated from flowers.</title>
        <authorList>
            <person name="Chuah L.-O."/>
            <person name="Yap K.-P."/>
            <person name="Thong K.L."/>
            <person name="Liong M.T."/>
            <person name="Ahmad R."/>
            <person name="Rusul G."/>
        </authorList>
    </citation>
    <scope>NUCLEOTIDE SEQUENCE [LARGE SCALE GENOMIC DNA]</scope>
    <source>
        <strain evidence="2">DF1</strain>
    </source>
</reference>
<dbReference type="Pfam" id="PF13489">
    <property type="entry name" value="Methyltransf_23"/>
    <property type="match status" value="1"/>
</dbReference>
<dbReference type="Proteomes" id="UP000178622">
    <property type="component" value="Unassembled WGS sequence"/>
</dbReference>
<name>A0A1E8GJ00_9LACT</name>
<dbReference type="EMBL" id="MKIR01000026">
    <property type="protein sequence ID" value="OFI48219.1"/>
    <property type="molecule type" value="Genomic_DNA"/>
</dbReference>
<protein>
    <recommendedName>
        <fullName evidence="3">Methyltransferase type 11 domain-containing protein</fullName>
    </recommendedName>
</protein>
<dbReference type="RefSeq" id="WP_070793227.1">
    <property type="nucleotide sequence ID" value="NZ_MKIR01000026.1"/>
</dbReference>
<proteinExistence type="predicted"/>
<gene>
    <name evidence="1" type="ORF">BG261_08015</name>
</gene>
<evidence type="ECO:0000313" key="1">
    <source>
        <dbReference type="EMBL" id="OFI48219.1"/>
    </source>
</evidence>
<dbReference type="SUPFAM" id="SSF53335">
    <property type="entry name" value="S-adenosyl-L-methionine-dependent methyltransferases"/>
    <property type="match status" value="1"/>
</dbReference>
<dbReference type="STRING" id="1859473.BG261_08015"/>
<dbReference type="Gene3D" id="3.40.50.150">
    <property type="entry name" value="Vaccinia Virus protein VP39"/>
    <property type="match status" value="1"/>
</dbReference>